<proteinExistence type="predicted"/>
<comment type="caution">
    <text evidence="1">The sequence shown here is derived from an EMBL/GenBank/DDBJ whole genome shotgun (WGS) entry which is preliminary data.</text>
</comment>
<sequence>MENTLYLINLEALEVTVMPDAHHGLPETGGWSILSGTQALSGRGGGGGGEGRGTVCTTGPSKQIGPPAAHGTGRFPGRCAAGGMGIGAGAGGGEVMMTSITVGLHGRTVSGPRLHGGA</sequence>
<dbReference type="AlphaFoldDB" id="A0A5B7HTM4"/>
<gene>
    <name evidence="1" type="ORF">E2C01_066114</name>
</gene>
<reference evidence="1 2" key="1">
    <citation type="submission" date="2019-05" db="EMBL/GenBank/DDBJ databases">
        <title>Another draft genome of Portunus trituberculatus and its Hox gene families provides insights of decapod evolution.</title>
        <authorList>
            <person name="Jeong J.-H."/>
            <person name="Song I."/>
            <person name="Kim S."/>
            <person name="Choi T."/>
            <person name="Kim D."/>
            <person name="Ryu S."/>
            <person name="Kim W."/>
        </authorList>
    </citation>
    <scope>NUCLEOTIDE SEQUENCE [LARGE SCALE GENOMIC DNA]</scope>
    <source>
        <tissue evidence="1">Muscle</tissue>
    </source>
</reference>
<dbReference type="Proteomes" id="UP000324222">
    <property type="component" value="Unassembled WGS sequence"/>
</dbReference>
<organism evidence="1 2">
    <name type="scientific">Portunus trituberculatus</name>
    <name type="common">Swimming crab</name>
    <name type="synonym">Neptunus trituberculatus</name>
    <dbReference type="NCBI Taxonomy" id="210409"/>
    <lineage>
        <taxon>Eukaryota</taxon>
        <taxon>Metazoa</taxon>
        <taxon>Ecdysozoa</taxon>
        <taxon>Arthropoda</taxon>
        <taxon>Crustacea</taxon>
        <taxon>Multicrustacea</taxon>
        <taxon>Malacostraca</taxon>
        <taxon>Eumalacostraca</taxon>
        <taxon>Eucarida</taxon>
        <taxon>Decapoda</taxon>
        <taxon>Pleocyemata</taxon>
        <taxon>Brachyura</taxon>
        <taxon>Eubrachyura</taxon>
        <taxon>Portunoidea</taxon>
        <taxon>Portunidae</taxon>
        <taxon>Portuninae</taxon>
        <taxon>Portunus</taxon>
    </lineage>
</organism>
<keyword evidence="2" id="KW-1185">Reference proteome</keyword>
<dbReference type="EMBL" id="VSRR010033630">
    <property type="protein sequence ID" value="MPC71824.1"/>
    <property type="molecule type" value="Genomic_DNA"/>
</dbReference>
<name>A0A5B7HTM4_PORTR</name>
<evidence type="ECO:0000313" key="1">
    <source>
        <dbReference type="EMBL" id="MPC71824.1"/>
    </source>
</evidence>
<accession>A0A5B7HTM4</accession>
<protein>
    <submittedName>
        <fullName evidence="1">Uncharacterized protein</fullName>
    </submittedName>
</protein>
<evidence type="ECO:0000313" key="2">
    <source>
        <dbReference type="Proteomes" id="UP000324222"/>
    </source>
</evidence>